<dbReference type="PANTHER" id="PTHR33050">
    <property type="entry name" value="REVERSE TRANSCRIPTASE DOMAIN-CONTAINING PROTEIN"/>
    <property type="match status" value="1"/>
</dbReference>
<feature type="compositionally biased region" description="Polar residues" evidence="1">
    <location>
        <begin position="117"/>
        <end position="129"/>
    </location>
</feature>
<dbReference type="EMBL" id="LWDE02001291">
    <property type="protein sequence ID" value="KAE8241733.1"/>
    <property type="molecule type" value="Genomic_DNA"/>
</dbReference>
<reference evidence="2" key="2">
    <citation type="journal article" date="2019" name="IMA Fungus">
        <title>Genome sequencing and comparison of five Tilletia species to identify candidate genes for the detection of regulated species infecting wheat.</title>
        <authorList>
            <person name="Nguyen H.D.T."/>
            <person name="Sultana T."/>
            <person name="Kesanakurti P."/>
            <person name="Hambleton S."/>
        </authorList>
    </citation>
    <scope>NUCLEOTIDE SEQUENCE</scope>
    <source>
        <strain evidence="2">DAOMC 236426</strain>
    </source>
</reference>
<name>A0A8X7MM78_9BASI</name>
<dbReference type="Proteomes" id="UP000077684">
    <property type="component" value="Unassembled WGS sequence"/>
</dbReference>
<proteinExistence type="predicted"/>
<feature type="region of interest" description="Disordered" evidence="1">
    <location>
        <begin position="200"/>
        <end position="230"/>
    </location>
</feature>
<feature type="region of interest" description="Disordered" evidence="1">
    <location>
        <begin position="413"/>
        <end position="502"/>
    </location>
</feature>
<keyword evidence="3" id="KW-1185">Reference proteome</keyword>
<feature type="compositionally biased region" description="Polar residues" evidence="1">
    <location>
        <begin position="214"/>
        <end position="228"/>
    </location>
</feature>
<dbReference type="AlphaFoldDB" id="A0A8X7MM78"/>
<feature type="compositionally biased region" description="Low complexity" evidence="1">
    <location>
        <begin position="62"/>
        <end position="111"/>
    </location>
</feature>
<dbReference type="PANTHER" id="PTHR33050:SF7">
    <property type="entry name" value="RIBONUCLEASE H"/>
    <property type="match status" value="1"/>
</dbReference>
<reference evidence="2" key="1">
    <citation type="submission" date="2016-04" db="EMBL/GenBank/DDBJ databases">
        <authorList>
            <person name="Nguyen H.D."/>
            <person name="Samba Siva P."/>
            <person name="Cullis J."/>
            <person name="Levesque C.A."/>
            <person name="Hambleton S."/>
        </authorList>
    </citation>
    <scope>NUCLEOTIDE SEQUENCE</scope>
    <source>
        <strain evidence="2">DAOMC 236426</strain>
    </source>
</reference>
<feature type="region of interest" description="Disordered" evidence="1">
    <location>
        <begin position="316"/>
        <end position="336"/>
    </location>
</feature>
<sequence>MSEGQEGSSADQAAIARALAAAQIRAQQAASDVQQQQQQQGTLQAYAQARDKDVAHSEAIQAPSSGTSTNPNTSISSTTGSTPAGPSSVSILPATATSSTAGSTPAQASATKRTRQASKTGDATKQPAQKQARVEPQAARTGPTDTQQSSSAASTSQSTSTQTRSSTPPPNPSIKAHIDAFTQFSPNSRSNLIASVANMDKVPGDDTSIESDLEQNQQQGGNPPTLGSSRAEAVGYSKSAILDNFILLPSPAVVTKMTSSQLVLLWHFTKEGTAAGFTKYSSQTDTSKRLLENLGEDIPLAKERMDDEQLNYEQFSRATESPTTRSTSSKIWQKPKSTPSLHEEADIWELGYLRCAKDDRAKRRCPMMAKYVALMRHNWYTTPAGERRLDPSKWQDPIWEHVMILKESGAFTEQPSTVMQHQASSSSHAHSSTSHTQQTSSSKQNQPPRQQQQPFPASSSAETRSHRGASLRSACASTEAYAPVPRQESPAGYTNAHSADPEHMDLSSANLLLQLRPDLAGKGRPLSSEGFASALQRYGLLDAFQTTVDGLRDGFDFGVPRINKTITPPKHSSARDNRQALDDIAAKEMEKGRWAGPYSKNEVEAILGPFQSSPLGLIPKPNGKVRLIQDFSHPKKEKARRSLGYNSINAYIESDQFLTGWDSVTDVFKLLNSLPTTVEGATMVASEAFRGCLARLSQLPGLVVCLDKNTFYIDFFLGFGLASATGVWGLVGDATKAILEARLTGRIRILKWVDDFFTIRLEPTITINDILAATRELGFPWNPEKTVNFRADPKYIGWVFNIPERKAVLPREKAEKYVDRAMPFEKGLQQDKHITQKLLGSLHHVAFVARDLRPHLGSIASFFASWPEEKQYQKRFVPVEVQKEAGFWVKALSIVPFVRSYALPPNRFPDTVWVDASTEWGIGVIVGEAWGLGSGFQDGKPTDEALAGRKP</sequence>
<evidence type="ECO:0008006" key="4">
    <source>
        <dbReference type="Google" id="ProtNLM"/>
    </source>
</evidence>
<dbReference type="InterPro" id="IPR052055">
    <property type="entry name" value="Hepadnavirus_pol/RT"/>
</dbReference>
<protein>
    <recommendedName>
        <fullName evidence="4">Reverse transcriptase domain-containing protein</fullName>
    </recommendedName>
</protein>
<accession>A0A8X7MM78</accession>
<feature type="compositionally biased region" description="Low complexity" evidence="1">
    <location>
        <begin position="420"/>
        <end position="460"/>
    </location>
</feature>
<organism evidence="2 3">
    <name type="scientific">Tilletia controversa</name>
    <name type="common">dwarf bunt fungus</name>
    <dbReference type="NCBI Taxonomy" id="13291"/>
    <lineage>
        <taxon>Eukaryota</taxon>
        <taxon>Fungi</taxon>
        <taxon>Dikarya</taxon>
        <taxon>Basidiomycota</taxon>
        <taxon>Ustilaginomycotina</taxon>
        <taxon>Exobasidiomycetes</taxon>
        <taxon>Tilletiales</taxon>
        <taxon>Tilletiaceae</taxon>
        <taxon>Tilletia</taxon>
    </lineage>
</organism>
<evidence type="ECO:0000313" key="3">
    <source>
        <dbReference type="Proteomes" id="UP000077684"/>
    </source>
</evidence>
<evidence type="ECO:0000256" key="1">
    <source>
        <dbReference type="SAM" id="MobiDB-lite"/>
    </source>
</evidence>
<feature type="compositionally biased region" description="Low complexity" evidence="1">
    <location>
        <begin position="22"/>
        <end position="48"/>
    </location>
</feature>
<feature type="region of interest" description="Disordered" evidence="1">
    <location>
        <begin position="22"/>
        <end position="176"/>
    </location>
</feature>
<evidence type="ECO:0000313" key="2">
    <source>
        <dbReference type="EMBL" id="KAE8241733.1"/>
    </source>
</evidence>
<comment type="caution">
    <text evidence="2">The sequence shown here is derived from an EMBL/GenBank/DDBJ whole genome shotgun (WGS) entry which is preliminary data.</text>
</comment>
<gene>
    <name evidence="2" type="ORF">A4X06_0g7422</name>
</gene>
<feature type="compositionally biased region" description="Low complexity" evidence="1">
    <location>
        <begin position="143"/>
        <end position="166"/>
    </location>
</feature>